<protein>
    <recommendedName>
        <fullName evidence="4">DUF4352 domain-containing protein</fullName>
    </recommendedName>
</protein>
<feature type="region of interest" description="Disordered" evidence="1">
    <location>
        <begin position="31"/>
        <end position="61"/>
    </location>
</feature>
<evidence type="ECO:0000313" key="3">
    <source>
        <dbReference type="Proteomes" id="UP000193964"/>
    </source>
</evidence>
<accession>A0A1X2F863</accession>
<name>A0A1X2F863_9MYCO</name>
<dbReference type="Proteomes" id="UP000193964">
    <property type="component" value="Unassembled WGS sequence"/>
</dbReference>
<feature type="compositionally biased region" description="Polar residues" evidence="1">
    <location>
        <begin position="44"/>
        <end position="55"/>
    </location>
</feature>
<evidence type="ECO:0000256" key="1">
    <source>
        <dbReference type="SAM" id="MobiDB-lite"/>
    </source>
</evidence>
<sequence length="188" mass="19008">MASANISQGTVTAIVAGTAVLLAACGTATSSDKPAAQPLPAPLGSSNQVNGNDDSWGTKDDSFEGTVTVGATPIVCAQLDGTRRLVFHVEVTASKGAVPTGYWQVQTENAIPIDNETLPTIDMVGPPLGSSVTGNAKGDIAFTVPPKTVPTSITLIGERKMFGATETGSIAQWNIGDLPPATTCPASG</sequence>
<comment type="caution">
    <text evidence="2">The sequence shown here is derived from an EMBL/GenBank/DDBJ whole genome shotgun (WGS) entry which is preliminary data.</text>
</comment>
<evidence type="ECO:0000313" key="2">
    <source>
        <dbReference type="EMBL" id="ORX14607.1"/>
    </source>
</evidence>
<organism evidence="2 3">
    <name type="scientific">Mycolicibacterium wolinskyi</name>
    <dbReference type="NCBI Taxonomy" id="59750"/>
    <lineage>
        <taxon>Bacteria</taxon>
        <taxon>Bacillati</taxon>
        <taxon>Actinomycetota</taxon>
        <taxon>Actinomycetes</taxon>
        <taxon>Mycobacteriales</taxon>
        <taxon>Mycobacteriaceae</taxon>
        <taxon>Mycolicibacterium</taxon>
    </lineage>
</organism>
<reference evidence="2 3" key="1">
    <citation type="submission" date="2016-01" db="EMBL/GenBank/DDBJ databases">
        <title>The new phylogeny of the genus Mycobacterium.</title>
        <authorList>
            <person name="Tarcisio F."/>
            <person name="Conor M."/>
            <person name="Antonella G."/>
            <person name="Elisabetta G."/>
            <person name="Giulia F.S."/>
            <person name="Sara T."/>
            <person name="Anna F."/>
            <person name="Clotilde B."/>
            <person name="Roberto B."/>
            <person name="Veronica D.S."/>
            <person name="Fabio R."/>
            <person name="Monica P."/>
            <person name="Olivier J."/>
            <person name="Enrico T."/>
            <person name="Nicola S."/>
        </authorList>
    </citation>
    <scope>NUCLEOTIDE SEQUENCE [LARGE SCALE GENOMIC DNA]</scope>
    <source>
        <strain evidence="2 3">ATCC 700010</strain>
    </source>
</reference>
<proteinExistence type="predicted"/>
<gene>
    <name evidence="2" type="ORF">AWC31_25835</name>
</gene>
<dbReference type="RefSeq" id="WP_085145051.1">
    <property type="nucleotide sequence ID" value="NZ_JACKUA010000026.1"/>
</dbReference>
<dbReference type="AlphaFoldDB" id="A0A1X2F863"/>
<evidence type="ECO:0008006" key="4">
    <source>
        <dbReference type="Google" id="ProtNLM"/>
    </source>
</evidence>
<dbReference type="EMBL" id="LQQA01000015">
    <property type="protein sequence ID" value="ORX14607.1"/>
    <property type="molecule type" value="Genomic_DNA"/>
</dbReference>